<sequence length="327" mass="36343">MAKNFGSSLRKISEKLDVVDKKTKAADMEWEKLVKKVLEIEGRNVKVESNSNEKRKRVVGINSTSIERSRSRSRSRSGGIKIRQPRIEVSSDDEETKKVGKGAAKCSNPSEVKLEDVMKIISVIASRGQGENPVANTNAPATDRGKRSTTENKSEGTSSAESDDERDKLKVNRGCKGKEDKTEAGIVEYMRQRLDHYMEMNGKKVKSLCVKRDIKWVRKDKCTWELAKQDTDEFSKLVHGDSEHEEDPEPDGEEDGDPSSDVNADNEDVAGQCVLCYASSDGLVGRSLLSTVRLDFYLKMRFDSVLYLPVSQGSLDGGTRIANSGTR</sequence>
<reference evidence="2 3" key="1">
    <citation type="journal article" date="2018" name="Cell">
        <title>The Chara Genome: Secondary Complexity and Implications for Plant Terrestrialization.</title>
        <authorList>
            <person name="Nishiyama T."/>
            <person name="Sakayama H."/>
            <person name="Vries J.D."/>
            <person name="Buschmann H."/>
            <person name="Saint-Marcoux D."/>
            <person name="Ullrich K.K."/>
            <person name="Haas F.B."/>
            <person name="Vanderstraeten L."/>
            <person name="Becker D."/>
            <person name="Lang D."/>
            <person name="Vosolsobe S."/>
            <person name="Rombauts S."/>
            <person name="Wilhelmsson P.K.I."/>
            <person name="Janitza P."/>
            <person name="Kern R."/>
            <person name="Heyl A."/>
            <person name="Rumpler F."/>
            <person name="Villalobos L.I.A.C."/>
            <person name="Clay J.M."/>
            <person name="Skokan R."/>
            <person name="Toyoda A."/>
            <person name="Suzuki Y."/>
            <person name="Kagoshima H."/>
            <person name="Schijlen E."/>
            <person name="Tajeshwar N."/>
            <person name="Catarino B."/>
            <person name="Hetherington A.J."/>
            <person name="Saltykova A."/>
            <person name="Bonnot C."/>
            <person name="Breuninger H."/>
            <person name="Symeonidi A."/>
            <person name="Radhakrishnan G.V."/>
            <person name="Van Nieuwerburgh F."/>
            <person name="Deforce D."/>
            <person name="Chang C."/>
            <person name="Karol K.G."/>
            <person name="Hedrich R."/>
            <person name="Ulvskov P."/>
            <person name="Glockner G."/>
            <person name="Delwiche C.F."/>
            <person name="Petrasek J."/>
            <person name="Van de Peer Y."/>
            <person name="Friml J."/>
            <person name="Beilby M."/>
            <person name="Dolan L."/>
            <person name="Kohara Y."/>
            <person name="Sugano S."/>
            <person name="Fujiyama A."/>
            <person name="Delaux P.-M."/>
            <person name="Quint M."/>
            <person name="TheiBen G."/>
            <person name="Hagemann M."/>
            <person name="Harholt J."/>
            <person name="Dunand C."/>
            <person name="Zachgo S."/>
            <person name="Langdale J."/>
            <person name="Maumus F."/>
            <person name="Straeten D.V.D."/>
            <person name="Gould S.B."/>
            <person name="Rensing S.A."/>
        </authorList>
    </citation>
    <scope>NUCLEOTIDE SEQUENCE [LARGE SCALE GENOMIC DNA]</scope>
    <source>
        <strain evidence="2 3">S276</strain>
    </source>
</reference>
<feature type="region of interest" description="Disordered" evidence="1">
    <location>
        <begin position="129"/>
        <end position="172"/>
    </location>
</feature>
<comment type="caution">
    <text evidence="2">The sequence shown here is derived from an EMBL/GenBank/DDBJ whole genome shotgun (WGS) entry which is preliminary data.</text>
</comment>
<evidence type="ECO:0000313" key="3">
    <source>
        <dbReference type="Proteomes" id="UP000265515"/>
    </source>
</evidence>
<dbReference type="EMBL" id="BFEA01000127">
    <property type="protein sequence ID" value="GBG70238.1"/>
    <property type="molecule type" value="Genomic_DNA"/>
</dbReference>
<evidence type="ECO:0000256" key="1">
    <source>
        <dbReference type="SAM" id="MobiDB-lite"/>
    </source>
</evidence>
<feature type="region of interest" description="Disordered" evidence="1">
    <location>
        <begin position="235"/>
        <end position="264"/>
    </location>
</feature>
<feature type="compositionally biased region" description="Acidic residues" evidence="1">
    <location>
        <begin position="243"/>
        <end position="264"/>
    </location>
</feature>
<accession>A0A388KJR7</accession>
<dbReference type="AlphaFoldDB" id="A0A388KJR7"/>
<organism evidence="2 3">
    <name type="scientific">Chara braunii</name>
    <name type="common">Braun's stonewort</name>
    <dbReference type="NCBI Taxonomy" id="69332"/>
    <lineage>
        <taxon>Eukaryota</taxon>
        <taxon>Viridiplantae</taxon>
        <taxon>Streptophyta</taxon>
        <taxon>Charophyceae</taxon>
        <taxon>Charales</taxon>
        <taxon>Characeae</taxon>
        <taxon>Chara</taxon>
    </lineage>
</organism>
<evidence type="ECO:0000313" key="2">
    <source>
        <dbReference type="EMBL" id="GBG70238.1"/>
    </source>
</evidence>
<feature type="region of interest" description="Disordered" evidence="1">
    <location>
        <begin position="46"/>
        <end position="108"/>
    </location>
</feature>
<dbReference type="Proteomes" id="UP000265515">
    <property type="component" value="Unassembled WGS sequence"/>
</dbReference>
<keyword evidence="3" id="KW-1185">Reference proteome</keyword>
<name>A0A388KJR7_CHABU</name>
<protein>
    <submittedName>
        <fullName evidence="2">Uncharacterized protein</fullName>
    </submittedName>
</protein>
<gene>
    <name evidence="2" type="ORF">CBR_g6367</name>
</gene>
<dbReference type="Gramene" id="GBG70238">
    <property type="protein sequence ID" value="GBG70238"/>
    <property type="gene ID" value="CBR_g6367"/>
</dbReference>
<proteinExistence type="predicted"/>
<feature type="compositionally biased region" description="Basic and acidic residues" evidence="1">
    <location>
        <begin position="143"/>
        <end position="154"/>
    </location>
</feature>